<keyword evidence="1" id="KW-0732">Signal</keyword>
<sequence length="711" mass="79597">MKKAVLVRFVYLALGATFITSAPSSAQQNWQKITNPTKAQLEASFKNYPVEYAHTVTWGWDGPVSRESIIKDLDAILGQGLRVVTIEAGYKMINPYLSSGWFETVKVAVEEAKKRNMRVWIIDEGKYPSGFAGGKFSLEKPALRMQGLVVARRIALTGGQEIKEDLPADIISAAAVNLGDKSHVLLQIQNGALQWKAPEGNWQVLLVQHRFKTSVTRAANNPTGGKDTTNSLFDYLNPEGTKQFLEFTHEQYKKYIGNEFGKTVLGFRGDEPDYGFTPWTPKMPSEFKKRKGYDVVPYLASFFTASLSEQERRAKADYWDVWSDLFKESFFDVQAAWCAENKLEYVVHLNHEEKMMDLVRSSGDFFKNMRNVQVPGVDAIWNQVWFDKVADFPKLASSAAHLFGRPRSLSESFAAYNIPPTVAQAKWCVDYQMVRGINLFEYMFWSGSAGGRGMPGSYLGKPEFKDLAVYSNRAAYLLSQGVPAARIALYHPTTSMWLGDSGADKSTLSISKQLLENQFDYDFVDEQALTETMKLKNKQLVNDSGQGYSAIIIPSVTVISSKALSRLEAFQKAGGTVIFMASQPKYVSDKTFMSMKKLEGVNWGISEASGNLTERVKAALPRDVTFKKAAPSVKYLHRKVKDADFYFFFNEGESNQELEATLSGQGEVTLWDPLTAEITPVKNIVRKNDSSTLQLSIPAHGTRYLLITSSK</sequence>
<feature type="chain" id="PRO_5047030596" evidence="1">
    <location>
        <begin position="27"/>
        <end position="711"/>
    </location>
</feature>
<dbReference type="InterPro" id="IPR053161">
    <property type="entry name" value="Ulvan_degrading_GH"/>
</dbReference>
<protein>
    <submittedName>
        <fullName evidence="2">Glycosyl hydrolase</fullName>
    </submittedName>
</protein>
<dbReference type="GO" id="GO:0016787">
    <property type="term" value="F:hydrolase activity"/>
    <property type="evidence" value="ECO:0007669"/>
    <property type="project" value="UniProtKB-KW"/>
</dbReference>
<keyword evidence="2" id="KW-0378">Hydrolase</keyword>
<gene>
    <name evidence="2" type="ORF">ACFSJU_16905</name>
</gene>
<reference evidence="3" key="1">
    <citation type="journal article" date="2019" name="Int. J. Syst. Evol. Microbiol.">
        <title>The Global Catalogue of Microorganisms (GCM) 10K type strain sequencing project: providing services to taxonomists for standard genome sequencing and annotation.</title>
        <authorList>
            <consortium name="The Broad Institute Genomics Platform"/>
            <consortium name="The Broad Institute Genome Sequencing Center for Infectious Disease"/>
            <person name="Wu L."/>
            <person name="Ma J."/>
        </authorList>
    </citation>
    <scope>NUCLEOTIDE SEQUENCE [LARGE SCALE GENOMIC DNA]</scope>
    <source>
        <strain evidence="3">KCTC 42217</strain>
    </source>
</reference>
<proteinExistence type="predicted"/>
<dbReference type="RefSeq" id="WP_255904587.1">
    <property type="nucleotide sequence ID" value="NZ_JAFMZO010000004.1"/>
</dbReference>
<dbReference type="Gene3D" id="3.40.50.880">
    <property type="match status" value="1"/>
</dbReference>
<evidence type="ECO:0000256" key="1">
    <source>
        <dbReference type="SAM" id="SignalP"/>
    </source>
</evidence>
<evidence type="ECO:0000313" key="3">
    <source>
        <dbReference type="Proteomes" id="UP001597387"/>
    </source>
</evidence>
<dbReference type="EMBL" id="JBHUHZ010000003">
    <property type="protein sequence ID" value="MFD2164090.1"/>
    <property type="molecule type" value="Genomic_DNA"/>
</dbReference>
<keyword evidence="3" id="KW-1185">Reference proteome</keyword>
<organism evidence="2 3">
    <name type="scientific">Paradesertivirga mongoliensis</name>
    <dbReference type="NCBI Taxonomy" id="2100740"/>
    <lineage>
        <taxon>Bacteria</taxon>
        <taxon>Pseudomonadati</taxon>
        <taxon>Bacteroidota</taxon>
        <taxon>Sphingobacteriia</taxon>
        <taxon>Sphingobacteriales</taxon>
        <taxon>Sphingobacteriaceae</taxon>
        <taxon>Paradesertivirga</taxon>
    </lineage>
</organism>
<name>A0ABW4ZQ97_9SPHI</name>
<feature type="signal peptide" evidence="1">
    <location>
        <begin position="1"/>
        <end position="26"/>
    </location>
</feature>
<dbReference type="CDD" id="cd03143">
    <property type="entry name" value="A4_beta-galactosidase_middle_domain"/>
    <property type="match status" value="1"/>
</dbReference>
<dbReference type="Pfam" id="PF17132">
    <property type="entry name" value="Glyco_hydro_106"/>
    <property type="match status" value="1"/>
</dbReference>
<evidence type="ECO:0000313" key="2">
    <source>
        <dbReference type="EMBL" id="MFD2164090.1"/>
    </source>
</evidence>
<comment type="caution">
    <text evidence="2">The sequence shown here is derived from an EMBL/GenBank/DDBJ whole genome shotgun (WGS) entry which is preliminary data.</text>
</comment>
<accession>A0ABW4ZQ97</accession>
<dbReference type="PANTHER" id="PTHR36848">
    <property type="entry name" value="DNA-BINDING PROTEIN (PUTATIVE SECRETED PROTEIN)-RELATED"/>
    <property type="match status" value="1"/>
</dbReference>
<dbReference type="Proteomes" id="UP001597387">
    <property type="component" value="Unassembled WGS sequence"/>
</dbReference>
<dbReference type="InterPro" id="IPR029062">
    <property type="entry name" value="Class_I_gatase-like"/>
</dbReference>
<dbReference type="PANTHER" id="PTHR36848:SF2">
    <property type="entry name" value="SECRETED PROTEIN"/>
    <property type="match status" value="1"/>
</dbReference>